<dbReference type="EMBL" id="JBEHZE010000001">
    <property type="protein sequence ID" value="MEX6634501.1"/>
    <property type="molecule type" value="Genomic_DNA"/>
</dbReference>
<protein>
    <submittedName>
        <fullName evidence="3">XdhC family protein</fullName>
    </submittedName>
</protein>
<sequence>MQSVKQRCDIGEHALEQFRFMDQCHQEKLRTALVTIVGVIGRASRQVGAHMIVCENGSYAGSVSSGCIDGNVVAMALDVIRTGTAKRVQFGEGSPFVDVKLPCGGGVDLLILPTPDKNVISAFVNRLSARKVVEIALDPSGIEIVEGGRCEGVFHFTYVPKIEIRVAGRGLELLQFSRAASAAGFDIISYTPDIDDKAECESFGKSIHLSAVGDVDGLSGDEWTAIVLLFHEHEWEPPLLKQALKTDAFYIGALGSRVTHDARLEALRQNGVSEHLLKRLRGPIGLVPSMRNASMLAVSTLAEIIEAFQQSQAIK</sequence>
<feature type="domain" description="XdhC- CoxI" evidence="1">
    <location>
        <begin position="26"/>
        <end position="91"/>
    </location>
</feature>
<dbReference type="PANTHER" id="PTHR30388">
    <property type="entry name" value="ALDEHYDE OXIDOREDUCTASE MOLYBDENUM COFACTOR ASSEMBLY PROTEIN"/>
    <property type="match status" value="1"/>
</dbReference>
<evidence type="ECO:0000313" key="4">
    <source>
        <dbReference type="Proteomes" id="UP001560685"/>
    </source>
</evidence>
<gene>
    <name evidence="3" type="ORF">ABFZ84_13175</name>
</gene>
<dbReference type="InterPro" id="IPR003777">
    <property type="entry name" value="XdhC_CoxI"/>
</dbReference>
<keyword evidence="4" id="KW-1185">Reference proteome</keyword>
<proteinExistence type="predicted"/>
<dbReference type="PANTHER" id="PTHR30388:SF4">
    <property type="entry name" value="MOLYBDENUM COFACTOR INSERTION CHAPERONE PAOD"/>
    <property type="match status" value="1"/>
</dbReference>
<dbReference type="InterPro" id="IPR027051">
    <property type="entry name" value="XdhC_Rossmann_dom"/>
</dbReference>
<evidence type="ECO:0000259" key="2">
    <source>
        <dbReference type="Pfam" id="PF13478"/>
    </source>
</evidence>
<organism evidence="3 4">
    <name type="scientific">Hyphococcus lacteus</name>
    <dbReference type="NCBI Taxonomy" id="3143536"/>
    <lineage>
        <taxon>Bacteria</taxon>
        <taxon>Pseudomonadati</taxon>
        <taxon>Pseudomonadota</taxon>
        <taxon>Alphaproteobacteria</taxon>
        <taxon>Parvularculales</taxon>
        <taxon>Parvularculaceae</taxon>
        <taxon>Hyphococcus</taxon>
    </lineage>
</organism>
<dbReference type="Pfam" id="PF02625">
    <property type="entry name" value="XdhC_CoxI"/>
    <property type="match status" value="1"/>
</dbReference>
<feature type="domain" description="XdhC Rossmann" evidence="2">
    <location>
        <begin position="167"/>
        <end position="304"/>
    </location>
</feature>
<dbReference type="Proteomes" id="UP001560685">
    <property type="component" value="Unassembled WGS sequence"/>
</dbReference>
<dbReference type="RefSeq" id="WP_369314482.1">
    <property type="nucleotide sequence ID" value="NZ_JBEHZE010000001.1"/>
</dbReference>
<evidence type="ECO:0000259" key="1">
    <source>
        <dbReference type="Pfam" id="PF02625"/>
    </source>
</evidence>
<dbReference type="Gene3D" id="3.40.50.720">
    <property type="entry name" value="NAD(P)-binding Rossmann-like Domain"/>
    <property type="match status" value="1"/>
</dbReference>
<reference evidence="3 4" key="1">
    <citation type="submission" date="2024-05" db="EMBL/GenBank/DDBJ databases">
        <title>Three bacterial strains, DH-69, EH-24, and ECK-19 isolated from coastal sediments.</title>
        <authorList>
            <person name="Ye Y.-Q."/>
            <person name="Du Z.-J."/>
        </authorList>
    </citation>
    <scope>NUCLEOTIDE SEQUENCE [LARGE SCALE GENOMIC DNA]</scope>
    <source>
        <strain evidence="3 4">ECK-19</strain>
    </source>
</reference>
<evidence type="ECO:0000313" key="3">
    <source>
        <dbReference type="EMBL" id="MEX6634501.1"/>
    </source>
</evidence>
<name>A0ABV3ZAT5_9PROT</name>
<comment type="caution">
    <text evidence="3">The sequence shown here is derived from an EMBL/GenBank/DDBJ whole genome shotgun (WGS) entry which is preliminary data.</text>
</comment>
<dbReference type="Pfam" id="PF13478">
    <property type="entry name" value="XdhC_C"/>
    <property type="match status" value="1"/>
</dbReference>
<accession>A0ABV3ZAT5</accession>
<dbReference type="InterPro" id="IPR052698">
    <property type="entry name" value="MoCofactor_Util/Proc"/>
</dbReference>